<name>A0AAN9B808_9CAEN</name>
<evidence type="ECO:0000313" key="3">
    <source>
        <dbReference type="EMBL" id="KAK7100582.1"/>
    </source>
</evidence>
<dbReference type="Pfam" id="PF13383">
    <property type="entry name" value="Methyltransf_22"/>
    <property type="match status" value="1"/>
</dbReference>
<keyword evidence="4" id="KW-1185">Reference proteome</keyword>
<protein>
    <recommendedName>
        <fullName evidence="2">Methyltransferase domain-containing protein</fullName>
    </recommendedName>
</protein>
<keyword evidence="1" id="KW-0812">Transmembrane</keyword>
<feature type="domain" description="Methyltransferase" evidence="2">
    <location>
        <begin position="93"/>
        <end position="291"/>
    </location>
</feature>
<comment type="caution">
    <text evidence="3">The sequence shown here is derived from an EMBL/GenBank/DDBJ whole genome shotgun (WGS) entry which is preliminary data.</text>
</comment>
<dbReference type="AlphaFoldDB" id="A0AAN9B808"/>
<gene>
    <name evidence="3" type="ORF">V1264_023506</name>
</gene>
<reference evidence="3 4" key="1">
    <citation type="submission" date="2024-02" db="EMBL/GenBank/DDBJ databases">
        <title>Chromosome-scale genome assembly of the rough periwinkle Littorina saxatilis.</title>
        <authorList>
            <person name="De Jode A."/>
            <person name="Faria R."/>
            <person name="Formenti G."/>
            <person name="Sims Y."/>
            <person name="Smith T.P."/>
            <person name="Tracey A."/>
            <person name="Wood J.M.D."/>
            <person name="Zagrodzka Z.B."/>
            <person name="Johannesson K."/>
            <person name="Butlin R.K."/>
            <person name="Leder E.H."/>
        </authorList>
    </citation>
    <scope>NUCLEOTIDE SEQUENCE [LARGE SCALE GENOMIC DNA]</scope>
    <source>
        <strain evidence="3">Snail1</strain>
        <tissue evidence="3">Muscle</tissue>
    </source>
</reference>
<evidence type="ECO:0000256" key="1">
    <source>
        <dbReference type="SAM" id="Phobius"/>
    </source>
</evidence>
<proteinExistence type="predicted"/>
<feature type="transmembrane region" description="Helical" evidence="1">
    <location>
        <begin position="17"/>
        <end position="36"/>
    </location>
</feature>
<evidence type="ECO:0000259" key="2">
    <source>
        <dbReference type="Pfam" id="PF13383"/>
    </source>
</evidence>
<accession>A0AAN9B808</accession>
<dbReference type="PANTHER" id="PTHR32026:SF10">
    <property type="entry name" value="METHYLTRANSFERASE-LIKE PROTEIN 24-RELATED"/>
    <property type="match status" value="1"/>
</dbReference>
<sequence length="324" mass="36449">MGPSTFRLCHRLGGRRVVLAALVIVMTIVLVGHRVAIGNDLQPQGPVATFEVGDHPDLTFLRKYGKVKPAGVISGLPTEEELQNMTKKELTYIYHSHLDNVDYQCHRKLRLGSAADGGWGVCDDYEFGLIWPCVVYSFGIANDFSFDDDVAKLYRCNVFSFDPTMRSKEHMRSTKVRFLKVGLGGAGGALSSDINKHDLLANGGSLKSLTDIKRMLGHTNTTIDVMKIDIESSEWSALPDMLIKGELTHVRQLLMEFHTQDATKATLRERLLVLAKLEALGFRRFHTHTNEWCKKLRGEYPVMRTGCYEVLFVNTGFKRQKEVT</sequence>
<evidence type="ECO:0000313" key="4">
    <source>
        <dbReference type="Proteomes" id="UP001374579"/>
    </source>
</evidence>
<dbReference type="PANTHER" id="PTHR32026">
    <property type="entry name" value="METHYLTRANSFERASE-LIKE PROTEIN 24"/>
    <property type="match status" value="1"/>
</dbReference>
<organism evidence="3 4">
    <name type="scientific">Littorina saxatilis</name>
    <dbReference type="NCBI Taxonomy" id="31220"/>
    <lineage>
        <taxon>Eukaryota</taxon>
        <taxon>Metazoa</taxon>
        <taxon>Spiralia</taxon>
        <taxon>Lophotrochozoa</taxon>
        <taxon>Mollusca</taxon>
        <taxon>Gastropoda</taxon>
        <taxon>Caenogastropoda</taxon>
        <taxon>Littorinimorpha</taxon>
        <taxon>Littorinoidea</taxon>
        <taxon>Littorinidae</taxon>
        <taxon>Littorina</taxon>
    </lineage>
</organism>
<dbReference type="EMBL" id="JBAMIC010000011">
    <property type="protein sequence ID" value="KAK7100582.1"/>
    <property type="molecule type" value="Genomic_DNA"/>
</dbReference>
<dbReference type="Proteomes" id="UP001374579">
    <property type="component" value="Unassembled WGS sequence"/>
</dbReference>
<keyword evidence="1" id="KW-0472">Membrane</keyword>
<dbReference type="InterPro" id="IPR025714">
    <property type="entry name" value="Methyltranfer_dom"/>
</dbReference>
<dbReference type="InterPro" id="IPR026913">
    <property type="entry name" value="METTL24"/>
</dbReference>
<keyword evidence="1" id="KW-1133">Transmembrane helix</keyword>